<accession>A0ACA9MU53</accession>
<protein>
    <submittedName>
        <fullName evidence="1">277_t:CDS:1</fullName>
    </submittedName>
</protein>
<feature type="non-terminal residue" evidence="1">
    <location>
        <position position="84"/>
    </location>
</feature>
<name>A0ACA9MU53_9GLOM</name>
<evidence type="ECO:0000313" key="2">
    <source>
        <dbReference type="Proteomes" id="UP000789366"/>
    </source>
</evidence>
<gene>
    <name evidence="1" type="ORF">SPELUC_LOCUS7429</name>
</gene>
<evidence type="ECO:0000313" key="1">
    <source>
        <dbReference type="EMBL" id="CAG8609131.1"/>
    </source>
</evidence>
<sequence>MSRIALKYLALRKSIVEKEYWCENLVISKRHIKLVGIYLETPLHTFMYQPPAVARRGSHESENYFLPNRHDIKKSRSIIAIRIS</sequence>
<proteinExistence type="predicted"/>
<dbReference type="EMBL" id="CAJVPW010009804">
    <property type="protein sequence ID" value="CAG8609131.1"/>
    <property type="molecule type" value="Genomic_DNA"/>
</dbReference>
<comment type="caution">
    <text evidence="1">The sequence shown here is derived from an EMBL/GenBank/DDBJ whole genome shotgun (WGS) entry which is preliminary data.</text>
</comment>
<keyword evidence="2" id="KW-1185">Reference proteome</keyword>
<organism evidence="1 2">
    <name type="scientific">Cetraspora pellucida</name>
    <dbReference type="NCBI Taxonomy" id="1433469"/>
    <lineage>
        <taxon>Eukaryota</taxon>
        <taxon>Fungi</taxon>
        <taxon>Fungi incertae sedis</taxon>
        <taxon>Mucoromycota</taxon>
        <taxon>Glomeromycotina</taxon>
        <taxon>Glomeromycetes</taxon>
        <taxon>Diversisporales</taxon>
        <taxon>Gigasporaceae</taxon>
        <taxon>Cetraspora</taxon>
    </lineage>
</organism>
<dbReference type="Proteomes" id="UP000789366">
    <property type="component" value="Unassembled WGS sequence"/>
</dbReference>
<reference evidence="1" key="1">
    <citation type="submission" date="2021-06" db="EMBL/GenBank/DDBJ databases">
        <authorList>
            <person name="Kallberg Y."/>
            <person name="Tangrot J."/>
            <person name="Rosling A."/>
        </authorList>
    </citation>
    <scope>NUCLEOTIDE SEQUENCE</scope>
    <source>
        <strain evidence="1">28 12/20/2015</strain>
    </source>
</reference>